<dbReference type="InterPro" id="IPR001965">
    <property type="entry name" value="Znf_PHD"/>
</dbReference>
<dbReference type="InterPro" id="IPR019787">
    <property type="entry name" value="Znf_PHD-finger"/>
</dbReference>
<dbReference type="Pfam" id="PF02373">
    <property type="entry name" value="JmjC"/>
    <property type="match status" value="1"/>
</dbReference>
<evidence type="ECO:0000256" key="7">
    <source>
        <dbReference type="PROSITE-ProRule" id="PRU00146"/>
    </source>
</evidence>
<evidence type="ECO:0000256" key="6">
    <source>
        <dbReference type="ARBA" id="ARBA00023242"/>
    </source>
</evidence>
<reference evidence="12 13" key="1">
    <citation type="journal article" date="2012" name="Eukaryot. Cell">
        <title>Draft genome sequence of Wickerhamomyces ciferrii NRRL Y-1031 F-60-10.</title>
        <authorList>
            <person name="Schneider J."/>
            <person name="Andrea H."/>
            <person name="Blom J."/>
            <person name="Jaenicke S."/>
            <person name="Ruckert C."/>
            <person name="Schorsch C."/>
            <person name="Szczepanowski R."/>
            <person name="Farwick M."/>
            <person name="Goesmann A."/>
            <person name="Puhler A."/>
            <person name="Schaffer S."/>
            <person name="Tauch A."/>
            <person name="Kohler T."/>
            <person name="Brinkrolf K."/>
        </authorList>
    </citation>
    <scope>NUCLEOTIDE SEQUENCE [LARGE SCALE GENOMIC DNA]</scope>
    <source>
        <strain evidence="13">ATCC 14091 / BCRC 22168 / CBS 111 / JCM 3599 / NBRC 0793 / NRRL Y-1031 F-60-10</strain>
    </source>
</reference>
<dbReference type="GO" id="GO:0034647">
    <property type="term" value="F:histone H3K4me/H3K4me2/H3K4me3 demethylase activity"/>
    <property type="evidence" value="ECO:0007669"/>
    <property type="project" value="TreeGrafter"/>
</dbReference>
<comment type="caution">
    <text evidence="12">The sequence shown here is derived from an EMBL/GenBank/DDBJ whole genome shotgun (WGS) entry which is preliminary data.</text>
</comment>
<comment type="subcellular location">
    <subcellularLocation>
        <location evidence="1">Nucleus</location>
    </subcellularLocation>
</comment>
<evidence type="ECO:0000256" key="4">
    <source>
        <dbReference type="ARBA" id="ARBA00022833"/>
    </source>
</evidence>
<evidence type="ECO:0000256" key="1">
    <source>
        <dbReference type="ARBA" id="ARBA00004123"/>
    </source>
</evidence>
<dbReference type="InterPro" id="IPR003349">
    <property type="entry name" value="JmjN"/>
</dbReference>
<evidence type="ECO:0000259" key="9">
    <source>
        <dbReference type="PROSITE" id="PS50016"/>
    </source>
</evidence>
<dbReference type="GO" id="GO:0006355">
    <property type="term" value="P:regulation of DNA-templated transcription"/>
    <property type="evidence" value="ECO:0007669"/>
    <property type="project" value="TreeGrafter"/>
</dbReference>
<feature type="domain" description="JmjN" evidence="10">
    <location>
        <begin position="6"/>
        <end position="49"/>
    </location>
</feature>
<dbReference type="PROSITE" id="PS01359">
    <property type="entry name" value="ZF_PHD_1"/>
    <property type="match status" value="1"/>
</dbReference>
<evidence type="ECO:0000256" key="5">
    <source>
        <dbReference type="ARBA" id="ARBA00023004"/>
    </source>
</evidence>
<dbReference type="Gene3D" id="2.60.120.650">
    <property type="entry name" value="Cupin"/>
    <property type="match status" value="2"/>
</dbReference>
<gene>
    <name evidence="12" type="ORF">BN7_4416</name>
</gene>
<keyword evidence="2" id="KW-0479">Metal-binding</keyword>
<dbReference type="EMBL" id="CAIF01000157">
    <property type="protein sequence ID" value="CCH44847.1"/>
    <property type="molecule type" value="Genomic_DNA"/>
</dbReference>
<dbReference type="PROSITE" id="PS50016">
    <property type="entry name" value="ZF_PHD_2"/>
    <property type="match status" value="1"/>
</dbReference>
<evidence type="ECO:0008006" key="14">
    <source>
        <dbReference type="Google" id="ProtNLM"/>
    </source>
</evidence>
<dbReference type="SUPFAM" id="SSF57903">
    <property type="entry name" value="FYVE/PHD zinc finger"/>
    <property type="match status" value="1"/>
</dbReference>
<dbReference type="GO" id="GO:0008270">
    <property type="term" value="F:zinc ion binding"/>
    <property type="evidence" value="ECO:0007669"/>
    <property type="project" value="UniProtKB-KW"/>
</dbReference>
<dbReference type="InParanoid" id="K0KS75"/>
<name>K0KS75_WICCF</name>
<evidence type="ECO:0000256" key="2">
    <source>
        <dbReference type="ARBA" id="ARBA00022723"/>
    </source>
</evidence>
<evidence type="ECO:0000313" key="12">
    <source>
        <dbReference type="EMBL" id="CCH44847.1"/>
    </source>
</evidence>
<evidence type="ECO:0000256" key="3">
    <source>
        <dbReference type="ARBA" id="ARBA00022771"/>
    </source>
</evidence>
<dbReference type="CDD" id="cd15543">
    <property type="entry name" value="PHD_RSF1"/>
    <property type="match status" value="1"/>
</dbReference>
<dbReference type="FunCoup" id="K0KS75">
    <property type="interactions" value="50"/>
</dbReference>
<dbReference type="GO" id="GO:0000785">
    <property type="term" value="C:chromatin"/>
    <property type="evidence" value="ECO:0007669"/>
    <property type="project" value="TreeGrafter"/>
</dbReference>
<accession>K0KS75</accession>
<evidence type="ECO:0000259" key="11">
    <source>
        <dbReference type="PROSITE" id="PS51184"/>
    </source>
</evidence>
<dbReference type="SMART" id="SM00249">
    <property type="entry name" value="PHD"/>
    <property type="match status" value="1"/>
</dbReference>
<evidence type="ECO:0000256" key="8">
    <source>
        <dbReference type="SAM" id="MobiDB-lite"/>
    </source>
</evidence>
<dbReference type="InterPro" id="IPR013083">
    <property type="entry name" value="Znf_RING/FYVE/PHD"/>
</dbReference>
<protein>
    <recommendedName>
        <fullName evidence="14">Histone demethylase JHD2</fullName>
    </recommendedName>
</protein>
<dbReference type="SMART" id="SM00558">
    <property type="entry name" value="JmjC"/>
    <property type="match status" value="1"/>
</dbReference>
<dbReference type="InterPro" id="IPR003347">
    <property type="entry name" value="JmjC_dom"/>
</dbReference>
<keyword evidence="6" id="KW-0539">Nucleus</keyword>
<dbReference type="Gene3D" id="3.30.40.10">
    <property type="entry name" value="Zinc/RING finger domain, C3HC4 (zinc finger)"/>
    <property type="match status" value="1"/>
</dbReference>
<feature type="region of interest" description="Disordered" evidence="8">
    <location>
        <begin position="637"/>
        <end position="661"/>
    </location>
</feature>
<keyword evidence="4" id="KW-0862">Zinc</keyword>
<dbReference type="PROSITE" id="PS51184">
    <property type="entry name" value="JMJC"/>
    <property type="match status" value="1"/>
</dbReference>
<keyword evidence="3 7" id="KW-0863">Zinc-finger</keyword>
<dbReference type="SMART" id="SM00545">
    <property type="entry name" value="JmjN"/>
    <property type="match status" value="1"/>
</dbReference>
<proteinExistence type="predicted"/>
<evidence type="ECO:0000259" key="10">
    <source>
        <dbReference type="PROSITE" id="PS51183"/>
    </source>
</evidence>
<sequence>MGLKYVPTLYPSDEEFQNFIEYLSSPKIKALGDEYGMVKISPPSSFKPPLSINQEKFKFTPRIQKLKELNITNRCRLFFYKQLFNFNKMNKKSLPKDTFILVNNDSKKLFYYDFFIEVIKFYKQKQHGSISGKTLPNIKSSILNSDESLWSYLSYQFQIDIETLKTIYQTKLSSYFNFLSAKPEFTNQLIQEKYPSSLLYDQSDEEDSNSSDNETDEDACLICKTNSHPQDTLLCDSCDKPFHRYCLSPPLSKIPQDNWYCDNCVIGNGYYGFKDSTIQYSLKDFKQLSDDFDNSYFPNDSKPKSIDLLEKQFWSLVDDIDNDLKVNYGADIHNLRKGEISGFPTRDYKPTNIKSQEQYDHYVSHPMNLNNLPYNSKSLLNFLDVDISGMTIPWIYIGNTFSTFCWHVEDQYTLSANYQHLGSTKKWYSIPSKHAELFENYMKNLAPDLFAKQPDILHQLITLVSPFELNQVGIDCFSADQEPGEYIITYPRVYHAGFNAGFNFNEAVNFTMNDWLDFGVESTKNYKKNLDKVSVFDIYEMILNILNHANLNNKFDKGLVLKALEFLKPRLTDEVSLQSTIMEKLDSKPIIPKNIRTIPIEIHGEDIEEDGILCSQCKGFCTFSYILHYEPIPNHAESIQLPTPRSSPENLTDSSKQRRSSKRIKLLKDQEYYKPVILCLEDYLKKDNVVSEKDQIYLIRDVEKCKTLINDVQLKLNSVGAH</sequence>
<evidence type="ECO:0000313" key="13">
    <source>
        <dbReference type="Proteomes" id="UP000009328"/>
    </source>
</evidence>
<dbReference type="eggNOG" id="KOG1246">
    <property type="taxonomic scope" value="Eukaryota"/>
</dbReference>
<dbReference type="AlphaFoldDB" id="K0KS75"/>
<dbReference type="InterPro" id="IPR019786">
    <property type="entry name" value="Zinc_finger_PHD-type_CS"/>
</dbReference>
<dbReference type="Pfam" id="PF02375">
    <property type="entry name" value="JmjN"/>
    <property type="match status" value="1"/>
</dbReference>
<dbReference type="PROSITE" id="PS51183">
    <property type="entry name" value="JMJN"/>
    <property type="match status" value="1"/>
</dbReference>
<feature type="domain" description="PHD-type" evidence="9">
    <location>
        <begin position="217"/>
        <end position="267"/>
    </location>
</feature>
<feature type="compositionally biased region" description="Polar residues" evidence="8">
    <location>
        <begin position="640"/>
        <end position="653"/>
    </location>
</feature>
<dbReference type="InterPro" id="IPR011011">
    <property type="entry name" value="Znf_FYVE_PHD"/>
</dbReference>
<keyword evidence="5" id="KW-0408">Iron</keyword>
<dbReference type="Proteomes" id="UP000009328">
    <property type="component" value="Unassembled WGS sequence"/>
</dbReference>
<dbReference type="Pfam" id="PF00628">
    <property type="entry name" value="PHD"/>
    <property type="match status" value="1"/>
</dbReference>
<dbReference type="GO" id="GO:0005634">
    <property type="term" value="C:nucleus"/>
    <property type="evidence" value="ECO:0007669"/>
    <property type="project" value="UniProtKB-SubCell"/>
</dbReference>
<feature type="domain" description="JmjC" evidence="11">
    <location>
        <begin position="361"/>
        <end position="527"/>
    </location>
</feature>
<dbReference type="SUPFAM" id="SSF51197">
    <property type="entry name" value="Clavaminate synthase-like"/>
    <property type="match status" value="1"/>
</dbReference>
<dbReference type="HOGENOM" id="CLU_000991_4_0_1"/>
<dbReference type="PANTHER" id="PTHR10694:SF33">
    <property type="entry name" value="LYSINE-SPECIFIC DEMETHYLASE 5"/>
    <property type="match status" value="1"/>
</dbReference>
<organism evidence="12 13">
    <name type="scientific">Wickerhamomyces ciferrii (strain ATCC 14091 / BCRC 22168 / CBS 111 / JCM 3599 / NBRC 0793 / NRRL Y-1031 F-60-10)</name>
    <name type="common">Yeast</name>
    <name type="synonym">Pichia ciferrii</name>
    <dbReference type="NCBI Taxonomy" id="1206466"/>
    <lineage>
        <taxon>Eukaryota</taxon>
        <taxon>Fungi</taxon>
        <taxon>Dikarya</taxon>
        <taxon>Ascomycota</taxon>
        <taxon>Saccharomycotina</taxon>
        <taxon>Saccharomycetes</taxon>
        <taxon>Phaffomycetales</taxon>
        <taxon>Wickerhamomycetaceae</taxon>
        <taxon>Wickerhamomyces</taxon>
    </lineage>
</organism>
<dbReference type="PANTHER" id="PTHR10694">
    <property type="entry name" value="LYSINE-SPECIFIC DEMETHYLASE"/>
    <property type="match status" value="1"/>
</dbReference>
<dbReference type="STRING" id="1206466.K0KS75"/>
<keyword evidence="13" id="KW-1185">Reference proteome</keyword>